<evidence type="ECO:0000256" key="4">
    <source>
        <dbReference type="RuleBase" id="RU003869"/>
    </source>
</evidence>
<accession>A0A1L4BMC6</accession>
<proteinExistence type="inferred from homology"/>
<evidence type="ECO:0000259" key="5">
    <source>
        <dbReference type="Pfam" id="PF00347"/>
    </source>
</evidence>
<evidence type="ECO:0000313" key="6">
    <source>
        <dbReference type="EMBL" id="API83110.1"/>
    </source>
</evidence>
<keyword evidence="6" id="KW-0496">Mitochondrion</keyword>
<gene>
    <name evidence="6" type="primary">rpl6</name>
</gene>
<protein>
    <submittedName>
        <fullName evidence="6">Ribosomal protein L6</fullName>
    </submittedName>
</protein>
<dbReference type="PANTHER" id="PTHR11655:SF14">
    <property type="entry name" value="LARGE RIBOSOMAL SUBUNIT PROTEIN UL6M"/>
    <property type="match status" value="1"/>
</dbReference>
<dbReference type="RefSeq" id="YP_009329919.1">
    <property type="nucleotide sequence ID" value="NC_032171.1"/>
</dbReference>
<geneLocation type="mitochondrion" evidence="6"/>
<dbReference type="PRINTS" id="PR00059">
    <property type="entry name" value="RIBOSOMALL6"/>
</dbReference>
<name>A0A1L4BMC6_9STRA</name>
<dbReference type="SUPFAM" id="SSF56053">
    <property type="entry name" value="Ribosomal protein L6"/>
    <property type="match status" value="1"/>
</dbReference>
<dbReference type="GO" id="GO:0003735">
    <property type="term" value="F:structural constituent of ribosome"/>
    <property type="evidence" value="ECO:0007669"/>
    <property type="project" value="InterPro"/>
</dbReference>
<dbReference type="GeneID" id="30683884"/>
<feature type="domain" description="Large ribosomal subunit protein uL6 alpha-beta" evidence="5">
    <location>
        <begin position="98"/>
        <end position="175"/>
    </location>
</feature>
<dbReference type="Pfam" id="PF00347">
    <property type="entry name" value="Ribosomal_L6"/>
    <property type="match status" value="1"/>
</dbReference>
<evidence type="ECO:0000256" key="1">
    <source>
        <dbReference type="ARBA" id="ARBA00009356"/>
    </source>
</evidence>
<dbReference type="PROSITE" id="PS00525">
    <property type="entry name" value="RIBOSOMAL_L6_1"/>
    <property type="match status" value="1"/>
</dbReference>
<dbReference type="PANTHER" id="PTHR11655">
    <property type="entry name" value="60S/50S RIBOSOMAL PROTEIN L6/L9"/>
    <property type="match status" value="1"/>
</dbReference>
<dbReference type="Gene3D" id="3.90.930.12">
    <property type="entry name" value="Ribosomal protein L6, alpha-beta domain"/>
    <property type="match status" value="2"/>
</dbReference>
<dbReference type="PIRSF" id="PIRSF002162">
    <property type="entry name" value="Ribosomal_L6"/>
    <property type="match status" value="1"/>
</dbReference>
<sequence>MLKKYAVKIPKNVTVVYDKNKKTLLFIGPLQTKILNIQLKIKFKKDFNIIQVTKEPFNSISNSLKKQQQMIQGTTVALIKHILIETSYVIYKKLKFVGVGYRAFTVDNFSNSLIMFKLGFSHPVYFKITRHLNFTCLKFTKLFIYGNSLQHVLQTSANIRACKKPEPYKGKGILYDSEKIILKEGKKV</sequence>
<dbReference type="AlphaFoldDB" id="A0A1L4BMC6"/>
<dbReference type="GO" id="GO:0019843">
    <property type="term" value="F:rRNA binding"/>
    <property type="evidence" value="ECO:0007669"/>
    <property type="project" value="InterPro"/>
</dbReference>
<comment type="similarity">
    <text evidence="1 4">Belongs to the universal ribosomal protein uL6 family.</text>
</comment>
<evidence type="ECO:0000256" key="2">
    <source>
        <dbReference type="ARBA" id="ARBA00022980"/>
    </source>
</evidence>
<keyword evidence="3 4" id="KW-0687">Ribonucleoprotein</keyword>
<keyword evidence="2 4" id="KW-0689">Ribosomal protein</keyword>
<dbReference type="GO" id="GO:1990904">
    <property type="term" value="C:ribonucleoprotein complex"/>
    <property type="evidence" value="ECO:0007669"/>
    <property type="project" value="UniProtKB-KW"/>
</dbReference>
<dbReference type="GO" id="GO:0006412">
    <property type="term" value="P:translation"/>
    <property type="evidence" value="ECO:0007669"/>
    <property type="project" value="InterPro"/>
</dbReference>
<dbReference type="EMBL" id="KX889125">
    <property type="protein sequence ID" value="API83110.1"/>
    <property type="molecule type" value="Genomic_DNA"/>
</dbReference>
<organism evidence="6">
    <name type="scientific">Didymosphenia geminata</name>
    <name type="common">rock snot</name>
    <dbReference type="NCBI Taxonomy" id="1115533"/>
    <lineage>
        <taxon>Eukaryota</taxon>
        <taxon>Sar</taxon>
        <taxon>Stramenopiles</taxon>
        <taxon>Ochrophyta</taxon>
        <taxon>Bacillariophyta</taxon>
        <taxon>Bacillariophyceae</taxon>
        <taxon>Bacillariophycidae</taxon>
        <taxon>Cymbellales</taxon>
        <taxon>Gomphonemataceae</taxon>
        <taxon>Didymosphenia</taxon>
    </lineage>
</organism>
<dbReference type="InterPro" id="IPR002358">
    <property type="entry name" value="Ribosomal_uL6_CS"/>
</dbReference>
<reference evidence="6" key="1">
    <citation type="submission" date="2016-09" db="EMBL/GenBank/DDBJ databases">
        <title>The complete mitochondrial genome of the stalk-forming diatom Didymosphenia geminata.</title>
        <authorList>
            <person name="Aunins A.W."/>
            <person name="King T.L."/>
            <person name="Hamilton D."/>
        </authorList>
    </citation>
    <scope>NUCLEOTIDE SEQUENCE</scope>
</reference>
<dbReference type="InterPro" id="IPR000702">
    <property type="entry name" value="Ribosomal_uL6-like"/>
</dbReference>
<dbReference type="InterPro" id="IPR020040">
    <property type="entry name" value="Ribosomal_uL6_a/b-dom"/>
</dbReference>
<dbReference type="InterPro" id="IPR036789">
    <property type="entry name" value="Ribosomal_uL6-like_a/b-dom_sf"/>
</dbReference>
<dbReference type="GO" id="GO:0005840">
    <property type="term" value="C:ribosome"/>
    <property type="evidence" value="ECO:0007669"/>
    <property type="project" value="UniProtKB-KW"/>
</dbReference>
<evidence type="ECO:0000256" key="3">
    <source>
        <dbReference type="ARBA" id="ARBA00023274"/>
    </source>
</evidence>
<dbReference type="InterPro" id="IPR019906">
    <property type="entry name" value="Ribosomal_uL6_bac-type"/>
</dbReference>